<reference evidence="2 3" key="1">
    <citation type="journal article" date="2010" name="Science">
        <title>Genomic analysis of organismal complexity in the multicellular green alga Volvox carteri.</title>
        <authorList>
            <person name="Prochnik S.E."/>
            <person name="Umen J."/>
            <person name="Nedelcu A.M."/>
            <person name="Hallmann A."/>
            <person name="Miller S.M."/>
            <person name="Nishii I."/>
            <person name="Ferris P."/>
            <person name="Kuo A."/>
            <person name="Mitros T."/>
            <person name="Fritz-Laylin L.K."/>
            <person name="Hellsten U."/>
            <person name="Chapman J."/>
            <person name="Simakov O."/>
            <person name="Rensing S.A."/>
            <person name="Terry A."/>
            <person name="Pangilinan J."/>
            <person name="Kapitonov V."/>
            <person name="Jurka J."/>
            <person name="Salamov A."/>
            <person name="Shapiro H."/>
            <person name="Schmutz J."/>
            <person name="Grimwood J."/>
            <person name="Lindquist E."/>
            <person name="Lucas S."/>
            <person name="Grigoriev I.V."/>
            <person name="Schmitt R."/>
            <person name="Kirk D."/>
            <person name="Rokhsar D.S."/>
        </authorList>
    </citation>
    <scope>NUCLEOTIDE SEQUENCE [LARGE SCALE GENOMIC DNA]</scope>
    <source>
        <strain evidence="3">f. Nagariensis / Eve</strain>
    </source>
</reference>
<keyword evidence="3" id="KW-1185">Reference proteome</keyword>
<proteinExistence type="predicted"/>
<dbReference type="EMBL" id="GL378340">
    <property type="protein sequence ID" value="EFJ48395.1"/>
    <property type="molecule type" value="Genomic_DNA"/>
</dbReference>
<dbReference type="RefSeq" id="XP_002950649.1">
    <property type="nucleotide sequence ID" value="XM_002950603.1"/>
</dbReference>
<organism evidence="3">
    <name type="scientific">Volvox carteri f. nagariensis</name>
    <dbReference type="NCBI Taxonomy" id="3068"/>
    <lineage>
        <taxon>Eukaryota</taxon>
        <taxon>Viridiplantae</taxon>
        <taxon>Chlorophyta</taxon>
        <taxon>core chlorophytes</taxon>
        <taxon>Chlorophyceae</taxon>
        <taxon>CS clade</taxon>
        <taxon>Chlamydomonadales</taxon>
        <taxon>Volvocaceae</taxon>
        <taxon>Volvox</taxon>
    </lineage>
</organism>
<dbReference type="InParanoid" id="D8TW08"/>
<protein>
    <submittedName>
        <fullName evidence="2">Uncharacterized protein</fullName>
    </submittedName>
</protein>
<dbReference type="Proteomes" id="UP000001058">
    <property type="component" value="Unassembled WGS sequence"/>
</dbReference>
<feature type="region of interest" description="Disordered" evidence="1">
    <location>
        <begin position="1"/>
        <end position="20"/>
    </location>
</feature>
<name>D8TW08_VOLCA</name>
<evidence type="ECO:0000313" key="2">
    <source>
        <dbReference type="EMBL" id="EFJ48395.1"/>
    </source>
</evidence>
<dbReference type="KEGG" id="vcn:VOLCADRAFT_91037"/>
<sequence>MEGWTSPLQGGQGAASSAAAELSSSLQEDIRTYRLWLRRREEETARQQTRLSAEMAAAETAARAALGRLASLESQMGLLARGVEALAGRVEAVSEDMAVLRGGDGNPARRCRRTSSGALETELQEFNVPAAAVAAAQKHNFWPPVL</sequence>
<gene>
    <name evidence="2" type="ORF">VOLCADRAFT_91037</name>
</gene>
<dbReference type="GeneID" id="9617661"/>
<evidence type="ECO:0000256" key="1">
    <source>
        <dbReference type="SAM" id="MobiDB-lite"/>
    </source>
</evidence>
<evidence type="ECO:0000313" key="3">
    <source>
        <dbReference type="Proteomes" id="UP000001058"/>
    </source>
</evidence>
<accession>D8TW08</accession>
<dbReference type="AlphaFoldDB" id="D8TW08"/>